<organism evidence="2 3">
    <name type="scientific">Symbiodinium microadriaticum</name>
    <name type="common">Dinoflagellate</name>
    <name type="synonym">Zooxanthella microadriatica</name>
    <dbReference type="NCBI Taxonomy" id="2951"/>
    <lineage>
        <taxon>Eukaryota</taxon>
        <taxon>Sar</taxon>
        <taxon>Alveolata</taxon>
        <taxon>Dinophyceae</taxon>
        <taxon>Suessiales</taxon>
        <taxon>Symbiodiniaceae</taxon>
        <taxon>Symbiodinium</taxon>
    </lineage>
</organism>
<comment type="caution">
    <text evidence="2">The sequence shown here is derived from an EMBL/GenBank/DDBJ whole genome shotgun (WGS) entry which is preliminary data.</text>
</comment>
<dbReference type="Proteomes" id="UP000186817">
    <property type="component" value="Unassembled WGS sequence"/>
</dbReference>
<feature type="compositionally biased region" description="Acidic residues" evidence="1">
    <location>
        <begin position="346"/>
        <end position="360"/>
    </location>
</feature>
<feature type="region of interest" description="Disordered" evidence="1">
    <location>
        <begin position="321"/>
        <end position="373"/>
    </location>
</feature>
<gene>
    <name evidence="2" type="ORF">AK812_SmicGene3917</name>
</gene>
<feature type="compositionally biased region" description="Low complexity" evidence="1">
    <location>
        <begin position="329"/>
        <end position="345"/>
    </location>
</feature>
<evidence type="ECO:0000313" key="3">
    <source>
        <dbReference type="Proteomes" id="UP000186817"/>
    </source>
</evidence>
<evidence type="ECO:0000256" key="1">
    <source>
        <dbReference type="SAM" id="MobiDB-lite"/>
    </source>
</evidence>
<protein>
    <submittedName>
        <fullName evidence="2">Uncharacterized protein</fullName>
    </submittedName>
</protein>
<proteinExistence type="predicted"/>
<dbReference type="AlphaFoldDB" id="A0A1Q9EXV1"/>
<sequence length="373" mass="40741">MTHAGVGLGLHELSILAATLEHLIHDEAVSRLSVVYQAHNYTEESRVDEFELQYMSIFLLGTQDISASSVAAERQTVLESYPGWKDTQKFTVQVRTGLTSSRNDADFVQGNFSFRAATQIVEETVDLRSENAMGVGRMKIEHADTGRVLLKDFYGSALDGNWQFSESVDYLRELGALDESDPANKAVLIANYVPFSLHLKGWAMFWVAAPDADPDQLVKLVEQRKWAVGYARELHVPTNLRRLPATTAERSGKTNPMTADAWMQAKGLSVSASKEDMTHYVSQAQTSQPAQELPWTGEEALGATLQVEVQTEAQADGIEIPTKAYEELSASPSAKDAEAASPAEAAEVDSPDEEADEAAEASESPTSRAQDDA</sequence>
<accession>A0A1Q9EXV1</accession>
<reference evidence="2 3" key="1">
    <citation type="submission" date="2016-02" db="EMBL/GenBank/DDBJ databases">
        <title>Genome analysis of coral dinoflagellate symbionts highlights evolutionary adaptations to a symbiotic lifestyle.</title>
        <authorList>
            <person name="Aranda M."/>
            <person name="Li Y."/>
            <person name="Liew Y.J."/>
            <person name="Baumgarten S."/>
            <person name="Simakov O."/>
            <person name="Wilson M."/>
            <person name="Piel J."/>
            <person name="Ashoor H."/>
            <person name="Bougouffa S."/>
            <person name="Bajic V.B."/>
            <person name="Ryu T."/>
            <person name="Ravasi T."/>
            <person name="Bayer T."/>
            <person name="Micklem G."/>
            <person name="Kim H."/>
            <person name="Bhak J."/>
            <person name="Lajeunesse T.C."/>
            <person name="Voolstra C.R."/>
        </authorList>
    </citation>
    <scope>NUCLEOTIDE SEQUENCE [LARGE SCALE GENOMIC DNA]</scope>
    <source>
        <strain evidence="2 3">CCMP2467</strain>
    </source>
</reference>
<name>A0A1Q9EXV1_SYMMI</name>
<dbReference type="EMBL" id="LSRX01000047">
    <property type="protein sequence ID" value="OLQ12231.1"/>
    <property type="molecule type" value="Genomic_DNA"/>
</dbReference>
<evidence type="ECO:0000313" key="2">
    <source>
        <dbReference type="EMBL" id="OLQ12231.1"/>
    </source>
</evidence>
<keyword evidence="3" id="KW-1185">Reference proteome</keyword>